<dbReference type="SUPFAM" id="SSF48452">
    <property type="entry name" value="TPR-like"/>
    <property type="match status" value="2"/>
</dbReference>
<dbReference type="PANTHER" id="PTHR46630">
    <property type="entry name" value="TETRATRICOPEPTIDE REPEAT PROTEIN 29"/>
    <property type="match status" value="1"/>
</dbReference>
<proteinExistence type="inferred from homology"/>
<keyword evidence="2" id="KW-0963">Cytoplasm</keyword>
<evidence type="ECO:0000313" key="9">
    <source>
        <dbReference type="Proteomes" id="UP000659388"/>
    </source>
</evidence>
<dbReference type="SMART" id="SM00028">
    <property type="entry name" value="TPR"/>
    <property type="match status" value="6"/>
</dbReference>
<evidence type="ECO:0000256" key="3">
    <source>
        <dbReference type="ARBA" id="ARBA00022737"/>
    </source>
</evidence>
<keyword evidence="3" id="KW-0677">Repeat</keyword>
<dbReference type="Gene3D" id="1.25.40.10">
    <property type="entry name" value="Tetratricopeptide repeat domain"/>
    <property type="match status" value="2"/>
</dbReference>
<dbReference type="PANTHER" id="PTHR46630:SF1">
    <property type="entry name" value="TETRATRICOPEPTIDE REPEAT PROTEIN 29"/>
    <property type="match status" value="1"/>
</dbReference>
<dbReference type="InterPro" id="IPR011990">
    <property type="entry name" value="TPR-like_helical_dom_sf"/>
</dbReference>
<evidence type="ECO:0000313" key="8">
    <source>
        <dbReference type="EMBL" id="MBL3655177.1"/>
    </source>
</evidence>
<feature type="transmembrane region" description="Helical" evidence="7">
    <location>
        <begin position="376"/>
        <end position="394"/>
    </location>
</feature>
<accession>A0A937F597</accession>
<name>A0A937F597_9BACT</name>
<keyword evidence="7" id="KW-0472">Membrane</keyword>
<evidence type="ECO:0000256" key="2">
    <source>
        <dbReference type="ARBA" id="ARBA00022490"/>
    </source>
</evidence>
<sequence length="418" mass="48481">MAKSTLALPDDPAQLKCLLQTNLDDETKLQVHYQLARKYRNENPDLAHYHLDQVEVIAQKVDNKPLLGKALSLRGKIYRQKRDYVNILNATLKAKSIFKQTQDTLRSADELNNIGVIFMDIGNYYKALDYLIQAAEIYEGQNDIKFYIRTKTNISICYIENKQWELARKHINSAIDKQLSFDKKDSQMLVWLYTVAGNLEYYEGAFDKAVDNYKKAFSLEGISDDAKAGLYFNMANAFQNDQNFAEAEKWLMEGKELQEAILMREESILKHYNIEGEFYQLQGQHDKAIKVLNEAIHYATKVCANKDVTNSLQLLSKSQMAILPDSLRISVEAYQRVEEECRQQLNLLLEKEIDDFVKEEKRERKAQKQEAFVDQLGTSVGVLILVLIGISITLNRKRLVYKRDHYKLNKIRRVLNDD</sequence>
<evidence type="ECO:0000256" key="5">
    <source>
        <dbReference type="ARBA" id="ARBA00038253"/>
    </source>
</evidence>
<dbReference type="Pfam" id="PF13181">
    <property type="entry name" value="TPR_8"/>
    <property type="match status" value="1"/>
</dbReference>
<comment type="similarity">
    <text evidence="5">Belongs to the Rap family.</text>
</comment>
<keyword evidence="7" id="KW-1133">Transmembrane helix</keyword>
<comment type="caution">
    <text evidence="8">The sequence shown here is derived from an EMBL/GenBank/DDBJ whole genome shotgun (WGS) entry which is preliminary data.</text>
</comment>
<dbReference type="RefSeq" id="WP_202242545.1">
    <property type="nucleotide sequence ID" value="NZ_JAESIY010000002.1"/>
</dbReference>
<dbReference type="EMBL" id="JAESIY010000002">
    <property type="protein sequence ID" value="MBL3655177.1"/>
    <property type="molecule type" value="Genomic_DNA"/>
</dbReference>
<evidence type="ECO:0000256" key="6">
    <source>
        <dbReference type="PROSITE-ProRule" id="PRU00339"/>
    </source>
</evidence>
<dbReference type="AlphaFoldDB" id="A0A937F597"/>
<reference evidence="8" key="1">
    <citation type="submission" date="2021-01" db="EMBL/GenBank/DDBJ databases">
        <title>Fulvivirga kasyanovii gen. nov., sp nov., a novel member of the phylum Bacteroidetes isolated from seawater in a mussel farm.</title>
        <authorList>
            <person name="Zhao L.-H."/>
            <person name="Wang Z.-J."/>
        </authorList>
    </citation>
    <scope>NUCLEOTIDE SEQUENCE</scope>
    <source>
        <strain evidence="8">2943</strain>
    </source>
</reference>
<evidence type="ECO:0000256" key="4">
    <source>
        <dbReference type="ARBA" id="ARBA00022803"/>
    </source>
</evidence>
<organism evidence="8 9">
    <name type="scientific">Fulvivirga sediminis</name>
    <dbReference type="NCBI Taxonomy" id="2803949"/>
    <lineage>
        <taxon>Bacteria</taxon>
        <taxon>Pseudomonadati</taxon>
        <taxon>Bacteroidota</taxon>
        <taxon>Cytophagia</taxon>
        <taxon>Cytophagales</taxon>
        <taxon>Fulvivirgaceae</taxon>
        <taxon>Fulvivirga</taxon>
    </lineage>
</organism>
<gene>
    <name evidence="8" type="ORF">JL102_03490</name>
</gene>
<keyword evidence="4 6" id="KW-0802">TPR repeat</keyword>
<comment type="subcellular location">
    <subcellularLocation>
        <location evidence="1">Cytoplasm</location>
    </subcellularLocation>
</comment>
<keyword evidence="7" id="KW-0812">Transmembrane</keyword>
<dbReference type="GO" id="GO:0005737">
    <property type="term" value="C:cytoplasm"/>
    <property type="evidence" value="ECO:0007669"/>
    <property type="project" value="UniProtKB-SubCell"/>
</dbReference>
<dbReference type="Proteomes" id="UP000659388">
    <property type="component" value="Unassembled WGS sequence"/>
</dbReference>
<evidence type="ECO:0000256" key="1">
    <source>
        <dbReference type="ARBA" id="ARBA00004496"/>
    </source>
</evidence>
<protein>
    <submittedName>
        <fullName evidence="8">Tetratricopeptide repeat protein</fullName>
    </submittedName>
</protein>
<keyword evidence="9" id="KW-1185">Reference proteome</keyword>
<dbReference type="InterPro" id="IPR019734">
    <property type="entry name" value="TPR_rpt"/>
</dbReference>
<dbReference type="PROSITE" id="PS50005">
    <property type="entry name" value="TPR"/>
    <property type="match status" value="1"/>
</dbReference>
<dbReference type="InterPro" id="IPR051476">
    <property type="entry name" value="Bac_ResReg_Asp_Phosphatase"/>
</dbReference>
<feature type="repeat" description="TPR" evidence="6">
    <location>
        <begin position="108"/>
        <end position="141"/>
    </location>
</feature>
<dbReference type="Pfam" id="PF13374">
    <property type="entry name" value="TPR_10"/>
    <property type="match status" value="1"/>
</dbReference>
<evidence type="ECO:0000256" key="7">
    <source>
        <dbReference type="SAM" id="Phobius"/>
    </source>
</evidence>